<comment type="similarity">
    <text evidence="1">Belongs to the universal stress protein A family.</text>
</comment>
<dbReference type="AlphaFoldDB" id="A0A4Y9SE54"/>
<accession>A0A4Y9SE54</accession>
<organism evidence="3 4">
    <name type="scientific">Zemynaea arenosa</name>
    <dbReference type="NCBI Taxonomy" id="2561931"/>
    <lineage>
        <taxon>Bacteria</taxon>
        <taxon>Pseudomonadati</taxon>
        <taxon>Pseudomonadota</taxon>
        <taxon>Betaproteobacteria</taxon>
        <taxon>Burkholderiales</taxon>
        <taxon>Oxalobacteraceae</taxon>
        <taxon>Telluria group</taxon>
        <taxon>Zemynaea</taxon>
    </lineage>
</organism>
<evidence type="ECO:0000313" key="3">
    <source>
        <dbReference type="EMBL" id="TFW18949.1"/>
    </source>
</evidence>
<name>A0A4Y9SE54_9BURK</name>
<evidence type="ECO:0000259" key="2">
    <source>
        <dbReference type="Pfam" id="PF00582"/>
    </source>
</evidence>
<dbReference type="PANTHER" id="PTHR46268:SF6">
    <property type="entry name" value="UNIVERSAL STRESS PROTEIN UP12"/>
    <property type="match status" value="1"/>
</dbReference>
<dbReference type="Gene3D" id="3.40.50.620">
    <property type="entry name" value="HUPs"/>
    <property type="match status" value="1"/>
</dbReference>
<dbReference type="Pfam" id="PF00582">
    <property type="entry name" value="Usp"/>
    <property type="match status" value="1"/>
</dbReference>
<dbReference type="InterPro" id="IPR014729">
    <property type="entry name" value="Rossmann-like_a/b/a_fold"/>
</dbReference>
<reference evidence="3 4" key="1">
    <citation type="submission" date="2019-03" db="EMBL/GenBank/DDBJ databases">
        <title>Draft Genome Sequence of Massilia arenosa sp. nov., a Novel Massilia Species Isolated from a Sandy-loam Maize Soil.</title>
        <authorList>
            <person name="Raths R."/>
            <person name="Peta V."/>
            <person name="Bucking H."/>
        </authorList>
    </citation>
    <scope>NUCLEOTIDE SEQUENCE [LARGE SCALE GENOMIC DNA]</scope>
    <source>
        <strain evidence="3 4">MC02</strain>
    </source>
</reference>
<gene>
    <name evidence="3" type="ORF">E4L96_12525</name>
</gene>
<dbReference type="OrthoDB" id="5295044at2"/>
<dbReference type="CDD" id="cd00293">
    <property type="entry name" value="USP-like"/>
    <property type="match status" value="1"/>
</dbReference>
<dbReference type="PANTHER" id="PTHR46268">
    <property type="entry name" value="STRESS RESPONSE PROTEIN NHAX"/>
    <property type="match status" value="1"/>
</dbReference>
<evidence type="ECO:0000313" key="4">
    <source>
        <dbReference type="Proteomes" id="UP000298438"/>
    </source>
</evidence>
<keyword evidence="4" id="KW-1185">Reference proteome</keyword>
<proteinExistence type="inferred from homology"/>
<evidence type="ECO:0000256" key="1">
    <source>
        <dbReference type="ARBA" id="ARBA00008791"/>
    </source>
</evidence>
<feature type="domain" description="UspA" evidence="2">
    <location>
        <begin position="1"/>
        <end position="145"/>
    </location>
</feature>
<protein>
    <submittedName>
        <fullName evidence="3">Universal stress protein</fullName>
    </submittedName>
</protein>
<dbReference type="InterPro" id="IPR006016">
    <property type="entry name" value="UspA"/>
</dbReference>
<dbReference type="InterPro" id="IPR006015">
    <property type="entry name" value="Universal_stress_UspA"/>
</dbReference>
<dbReference type="SUPFAM" id="SSF52402">
    <property type="entry name" value="Adenine nucleotide alpha hydrolases-like"/>
    <property type="match status" value="1"/>
</dbReference>
<dbReference type="PRINTS" id="PR01438">
    <property type="entry name" value="UNVRSLSTRESS"/>
</dbReference>
<comment type="caution">
    <text evidence="3">The sequence shown here is derived from an EMBL/GenBank/DDBJ whole genome shotgun (WGS) entry which is preliminary data.</text>
</comment>
<sequence length="147" mass="15829">MFRHLLLPTDGSAAAGRALSDALQFARDAGARVTILHVVPEFHVFTYKTDMLEDTRAEFLRDSEAHATRLLEQAAAQARTAGVPCETRMARSDQPHEAITAAAREGGCDLIAMATHGLGGLRGMLIGSVTQKVLSTSLIPVLVYRTE</sequence>
<dbReference type="Proteomes" id="UP000298438">
    <property type="component" value="Unassembled WGS sequence"/>
</dbReference>
<dbReference type="RefSeq" id="WP_135207563.1">
    <property type="nucleotide sequence ID" value="NZ_SPVF01000154.1"/>
</dbReference>
<dbReference type="EMBL" id="SPVF01000154">
    <property type="protein sequence ID" value="TFW18949.1"/>
    <property type="molecule type" value="Genomic_DNA"/>
</dbReference>